<feature type="chain" id="PRO_5022099816" evidence="1">
    <location>
        <begin position="27"/>
        <end position="175"/>
    </location>
</feature>
<proteinExistence type="predicted"/>
<accession>A0A541BLW4</accession>
<dbReference type="EMBL" id="VIGH01000003">
    <property type="protein sequence ID" value="TQF73264.1"/>
    <property type="molecule type" value="Genomic_DNA"/>
</dbReference>
<reference evidence="2 3" key="1">
    <citation type="submission" date="2019-06" db="EMBL/GenBank/DDBJ databases">
        <title>Rhodococcus spaelei sp. nov., isolated from a cave.</title>
        <authorList>
            <person name="Lee S.D."/>
        </authorList>
    </citation>
    <scope>NUCLEOTIDE SEQUENCE [LARGE SCALE GENOMIC DNA]</scope>
    <source>
        <strain evidence="2 3">C9-5</strain>
    </source>
</reference>
<gene>
    <name evidence="2" type="ORF">FK531_06970</name>
</gene>
<keyword evidence="3" id="KW-1185">Reference proteome</keyword>
<dbReference type="AlphaFoldDB" id="A0A541BLW4"/>
<name>A0A541BLW4_9NOCA</name>
<sequence>MNTKRITIFFTALLLALGLGTGLANASENPRGIENPAAVVSIADSTTATKVGEVPVAPANSPGVVGPAAREDVDTAAQSSAGTVVVKAIRECGLGALVGNTTSELSLENVIVFVNAAGKRLAAVAGGPVALITVAAQGCMERVIDAFGGGTGSLSGFGSLGSGSLGSGSTGSLAG</sequence>
<protein>
    <submittedName>
        <fullName evidence="2">Uncharacterized protein</fullName>
    </submittedName>
</protein>
<evidence type="ECO:0000313" key="2">
    <source>
        <dbReference type="EMBL" id="TQF73264.1"/>
    </source>
</evidence>
<comment type="caution">
    <text evidence="2">The sequence shown here is derived from an EMBL/GenBank/DDBJ whole genome shotgun (WGS) entry which is preliminary data.</text>
</comment>
<dbReference type="RefSeq" id="WP_142096911.1">
    <property type="nucleotide sequence ID" value="NZ_VIGH01000003.1"/>
</dbReference>
<evidence type="ECO:0000256" key="1">
    <source>
        <dbReference type="SAM" id="SignalP"/>
    </source>
</evidence>
<dbReference type="Proteomes" id="UP000316256">
    <property type="component" value="Unassembled WGS sequence"/>
</dbReference>
<feature type="signal peptide" evidence="1">
    <location>
        <begin position="1"/>
        <end position="26"/>
    </location>
</feature>
<keyword evidence="1" id="KW-0732">Signal</keyword>
<organism evidence="2 3">
    <name type="scientific">Rhodococcus spelaei</name>
    <dbReference type="NCBI Taxonomy" id="2546320"/>
    <lineage>
        <taxon>Bacteria</taxon>
        <taxon>Bacillati</taxon>
        <taxon>Actinomycetota</taxon>
        <taxon>Actinomycetes</taxon>
        <taxon>Mycobacteriales</taxon>
        <taxon>Nocardiaceae</taxon>
        <taxon>Rhodococcus</taxon>
    </lineage>
</organism>
<evidence type="ECO:0000313" key="3">
    <source>
        <dbReference type="Proteomes" id="UP000316256"/>
    </source>
</evidence>